<evidence type="ECO:0000313" key="7">
    <source>
        <dbReference type="EMBL" id="MBI9115757.1"/>
    </source>
</evidence>
<sequence>MVVGLHTEFLTEDLADDGHPRSFEPTCPPGFNFAYDVVDRLGTQTPDRRALRWCNDEGERADYTFGDMKRLSDRAASYFLAQGVRKGDRVLLILKRHPQFWWAITALHKIGAVAVPATNQLLRYDLVFRLEEADITTVVCTLEGDVAAEVEAAEAETGRTLRKIGVRGQRPGWDDLDAGMAATGPFVKPAAQDLPTVDDPLLLYFTSGTTAQPKMVVHDHSYPVAHIATAKYWHRVDPDGLHLTVSETGWAKSVWGKLYGQWFMETCVDVYDFDRFDPARLLKHLEDARVTTFCAAPTVYRFLVGQDLGRYDLSALQHCTIAGEAMNPVVYERFRDMTGLELKEGYGQTEMTLAVVTNHWQATKPGSMGTPSPAYDVVLLREDGTEADVDEDGEICLRVPEGTRPLGLFIGYAGDPATTAAVWHDGFYHTHDLARRDADGYFWYVGRTDDMIKTSGYRVGPFEVESVVMSHPAVRECAVTGAPDEVRGTVVKATVVLADGYVASDALAHDIKDHVKHRTAPYKYPRIVEFVDAMPTTVSGKIRRVALRQADRSADGPAEET</sequence>
<dbReference type="InterPro" id="IPR045851">
    <property type="entry name" value="AMP-bd_C_sf"/>
</dbReference>
<dbReference type="InterPro" id="IPR025110">
    <property type="entry name" value="AMP-bd_C"/>
</dbReference>
<dbReference type="Proteomes" id="UP000602087">
    <property type="component" value="Unassembled WGS sequence"/>
</dbReference>
<dbReference type="Gene3D" id="3.40.50.12780">
    <property type="entry name" value="N-terminal domain of ligase-like"/>
    <property type="match status" value="1"/>
</dbReference>
<evidence type="ECO:0000259" key="5">
    <source>
        <dbReference type="Pfam" id="PF00501"/>
    </source>
</evidence>
<dbReference type="PANTHER" id="PTHR43605:SF10">
    <property type="entry name" value="ACYL-COA SYNTHETASE MEDIUM CHAIN FAMILY MEMBER 3"/>
    <property type="match status" value="1"/>
</dbReference>
<dbReference type="Pfam" id="PF00501">
    <property type="entry name" value="AMP-binding"/>
    <property type="match status" value="1"/>
</dbReference>
<proteinExistence type="inferred from homology"/>
<protein>
    <submittedName>
        <fullName evidence="7">AMP-binding protein</fullName>
    </submittedName>
</protein>
<evidence type="ECO:0000313" key="8">
    <source>
        <dbReference type="Proteomes" id="UP000602087"/>
    </source>
</evidence>
<dbReference type="InterPro" id="IPR042099">
    <property type="entry name" value="ANL_N_sf"/>
</dbReference>
<dbReference type="AlphaFoldDB" id="A0A934I9W5"/>
<reference evidence="7" key="1">
    <citation type="submission" date="2020-12" db="EMBL/GenBank/DDBJ databases">
        <title>Sanguibacter suaedae sp. nov., isolated from Suaeda aralocaspica.</title>
        <authorList>
            <person name="Ma Q."/>
        </authorList>
    </citation>
    <scope>NUCLEOTIDE SEQUENCE</scope>
    <source>
        <strain evidence="7">YZGR15</strain>
    </source>
</reference>
<feature type="domain" description="AMP-dependent synthetase/ligase" evidence="5">
    <location>
        <begin position="43"/>
        <end position="400"/>
    </location>
</feature>
<dbReference type="Gene3D" id="3.30.300.30">
    <property type="match status" value="1"/>
</dbReference>
<comment type="similarity">
    <text evidence="1">Belongs to the ATP-dependent AMP-binding enzyme family.</text>
</comment>
<dbReference type="GO" id="GO:0006633">
    <property type="term" value="P:fatty acid biosynthetic process"/>
    <property type="evidence" value="ECO:0007669"/>
    <property type="project" value="TreeGrafter"/>
</dbReference>
<dbReference type="InterPro" id="IPR051087">
    <property type="entry name" value="Mitochondrial_ACSM"/>
</dbReference>
<evidence type="ECO:0000256" key="4">
    <source>
        <dbReference type="ARBA" id="ARBA00022840"/>
    </source>
</evidence>
<evidence type="ECO:0000256" key="3">
    <source>
        <dbReference type="ARBA" id="ARBA00022741"/>
    </source>
</evidence>
<name>A0A934I9W5_9MICO</name>
<dbReference type="InterPro" id="IPR000873">
    <property type="entry name" value="AMP-dep_synth/lig_dom"/>
</dbReference>
<keyword evidence="2" id="KW-0436">Ligase</keyword>
<keyword evidence="3" id="KW-0547">Nucleotide-binding</keyword>
<evidence type="ECO:0000256" key="2">
    <source>
        <dbReference type="ARBA" id="ARBA00022598"/>
    </source>
</evidence>
<dbReference type="FunFam" id="3.30.300.30:FF:000005">
    <property type="entry name" value="Acyl-coenzyme A synthetase ACSM5, mitochondrial"/>
    <property type="match status" value="1"/>
</dbReference>
<dbReference type="GO" id="GO:0005524">
    <property type="term" value="F:ATP binding"/>
    <property type="evidence" value="ECO:0007669"/>
    <property type="project" value="UniProtKB-KW"/>
</dbReference>
<organism evidence="7 8">
    <name type="scientific">Sanguibacter suaedae</name>
    <dbReference type="NCBI Taxonomy" id="2795737"/>
    <lineage>
        <taxon>Bacteria</taxon>
        <taxon>Bacillati</taxon>
        <taxon>Actinomycetota</taxon>
        <taxon>Actinomycetes</taxon>
        <taxon>Micrococcales</taxon>
        <taxon>Sanguibacteraceae</taxon>
        <taxon>Sanguibacter</taxon>
    </lineage>
</organism>
<accession>A0A934I9W5</accession>
<dbReference type="SUPFAM" id="SSF56801">
    <property type="entry name" value="Acetyl-CoA synthetase-like"/>
    <property type="match status" value="1"/>
</dbReference>
<dbReference type="PANTHER" id="PTHR43605">
    <property type="entry name" value="ACYL-COENZYME A SYNTHETASE"/>
    <property type="match status" value="1"/>
</dbReference>
<comment type="caution">
    <text evidence="7">The sequence shown here is derived from an EMBL/GenBank/DDBJ whole genome shotgun (WGS) entry which is preliminary data.</text>
</comment>
<keyword evidence="8" id="KW-1185">Reference proteome</keyword>
<evidence type="ECO:0000259" key="6">
    <source>
        <dbReference type="Pfam" id="PF13193"/>
    </source>
</evidence>
<keyword evidence="4" id="KW-0067">ATP-binding</keyword>
<feature type="domain" description="AMP-binding enzyme C-terminal" evidence="6">
    <location>
        <begin position="463"/>
        <end position="541"/>
    </location>
</feature>
<evidence type="ECO:0000256" key="1">
    <source>
        <dbReference type="ARBA" id="ARBA00006432"/>
    </source>
</evidence>
<dbReference type="GO" id="GO:0006637">
    <property type="term" value="P:acyl-CoA metabolic process"/>
    <property type="evidence" value="ECO:0007669"/>
    <property type="project" value="TreeGrafter"/>
</dbReference>
<dbReference type="GO" id="GO:0004321">
    <property type="term" value="F:fatty-acyl-CoA synthase activity"/>
    <property type="evidence" value="ECO:0007669"/>
    <property type="project" value="TreeGrafter"/>
</dbReference>
<dbReference type="EMBL" id="JAEINH010000010">
    <property type="protein sequence ID" value="MBI9115757.1"/>
    <property type="molecule type" value="Genomic_DNA"/>
</dbReference>
<dbReference type="GO" id="GO:0016405">
    <property type="term" value="F:CoA-ligase activity"/>
    <property type="evidence" value="ECO:0007669"/>
    <property type="project" value="UniProtKB-ARBA"/>
</dbReference>
<gene>
    <name evidence="7" type="ORF">JAV76_12095</name>
</gene>
<dbReference type="Pfam" id="PF13193">
    <property type="entry name" value="AMP-binding_C"/>
    <property type="match status" value="1"/>
</dbReference>
<dbReference type="RefSeq" id="WP_198734325.1">
    <property type="nucleotide sequence ID" value="NZ_JAEINH010000010.1"/>
</dbReference>
<dbReference type="GO" id="GO:0015645">
    <property type="term" value="F:fatty acid ligase activity"/>
    <property type="evidence" value="ECO:0007669"/>
    <property type="project" value="TreeGrafter"/>
</dbReference>